<name>A0A9X2X9E0_9HYPH</name>
<dbReference type="GO" id="GO:0004252">
    <property type="term" value="F:serine-type endopeptidase activity"/>
    <property type="evidence" value="ECO:0007669"/>
    <property type="project" value="InterPro"/>
</dbReference>
<feature type="disulfide bond" evidence="8">
    <location>
        <begin position="185"/>
        <end position="233"/>
    </location>
</feature>
<evidence type="ECO:0000256" key="6">
    <source>
        <dbReference type="ARBA" id="ARBA00022833"/>
    </source>
</evidence>
<dbReference type="InterPro" id="IPR009045">
    <property type="entry name" value="Zn_M74/Hedgehog-like"/>
</dbReference>
<dbReference type="GO" id="GO:0030288">
    <property type="term" value="C:outer membrane-bounded periplasmic space"/>
    <property type="evidence" value="ECO:0007669"/>
    <property type="project" value="InterPro"/>
</dbReference>
<keyword evidence="6" id="KW-0862">Zinc</keyword>
<dbReference type="Gene3D" id="3.30.1380.10">
    <property type="match status" value="1"/>
</dbReference>
<dbReference type="EMBL" id="JAODNV010000007">
    <property type="protein sequence ID" value="MCT8990105.1"/>
    <property type="molecule type" value="Genomic_DNA"/>
</dbReference>
<reference evidence="9" key="1">
    <citation type="submission" date="2022-08" db="EMBL/GenBank/DDBJ databases">
        <title>Chelativorans sichuanense sp. nov., a paraffin oil-degrading bacterium isolated from a mixture of oil-based drill cuttings and paddy soil.</title>
        <authorList>
            <person name="Yu J."/>
            <person name="Liu H."/>
            <person name="Chen Q."/>
        </authorList>
    </citation>
    <scope>NUCLEOTIDE SEQUENCE</scope>
    <source>
        <strain evidence="9">SCAU 2101</strain>
    </source>
</reference>
<keyword evidence="2" id="KW-0479">Metal-binding</keyword>
<dbReference type="InterPro" id="IPR005073">
    <property type="entry name" value="Peptidase_M74"/>
</dbReference>
<feature type="disulfide bond" evidence="8">
    <location>
        <begin position="41"/>
        <end position="270"/>
    </location>
</feature>
<protein>
    <submittedName>
        <fullName evidence="9">Penicillin-insensitive murein endopeptidase</fullName>
        <ecNumber evidence="9">3.4.-.-</ecNumber>
    </submittedName>
</protein>
<keyword evidence="10" id="KW-1185">Reference proteome</keyword>
<evidence type="ECO:0000256" key="7">
    <source>
        <dbReference type="ARBA" id="ARBA00023049"/>
    </source>
</evidence>
<keyword evidence="5 9" id="KW-0378">Hydrolase</keyword>
<dbReference type="Proteomes" id="UP001149009">
    <property type="component" value="Unassembled WGS sequence"/>
</dbReference>
<evidence type="ECO:0000256" key="3">
    <source>
        <dbReference type="ARBA" id="ARBA00022729"/>
    </source>
</evidence>
<dbReference type="PIRSF" id="PIRSF018455">
    <property type="entry name" value="MepA"/>
    <property type="match status" value="1"/>
</dbReference>
<dbReference type="AlphaFoldDB" id="A0A9X2X9E0"/>
<keyword evidence="4" id="KW-0574">Periplasm</keyword>
<keyword evidence="8" id="KW-1015">Disulfide bond</keyword>
<evidence type="ECO:0000256" key="5">
    <source>
        <dbReference type="ARBA" id="ARBA00022801"/>
    </source>
</evidence>
<sequence>MLALASAVPAKAEQLAKDLFGAKKLPAATPPASYGFYSKGCLAGGIAIAADGPHWQAMRLSRNRRWGHPDLIRLIERLSREAVQDGWPGLLIGDISQPRGGPMVTGHASHQIGLDADIWFTPMPPERLSVAERERVSAVSLLKEGTLYVDDRKWTPAHAALLRRAASYPEVQRIFVHPGIKKKLCDTVTGNRSWLGKIRPYWGHHYHFHIRIACPKGSTGCTPQAAPPRGDGCDDSLAWWFTEEPWKPAEGPQKPPARDVMTMAALPKACQAVLAAPAPPSEAVVTLTGQGGVAAASAAPALVETADPASLLLSLQPADVPRPTPRPY</sequence>
<dbReference type="Pfam" id="PF03411">
    <property type="entry name" value="Peptidase_M74"/>
    <property type="match status" value="1"/>
</dbReference>
<dbReference type="GO" id="GO:0046872">
    <property type="term" value="F:metal ion binding"/>
    <property type="evidence" value="ECO:0007669"/>
    <property type="project" value="UniProtKB-KW"/>
</dbReference>
<evidence type="ECO:0000256" key="1">
    <source>
        <dbReference type="ARBA" id="ARBA00022670"/>
    </source>
</evidence>
<proteinExistence type="predicted"/>
<comment type="caution">
    <text evidence="9">The sequence shown here is derived from an EMBL/GenBank/DDBJ whole genome shotgun (WGS) entry which is preliminary data.</text>
</comment>
<feature type="disulfide bond" evidence="8">
    <location>
        <begin position="214"/>
        <end position="221"/>
    </location>
</feature>
<keyword evidence="3" id="KW-0732">Signal</keyword>
<evidence type="ECO:0000256" key="2">
    <source>
        <dbReference type="ARBA" id="ARBA00022723"/>
    </source>
</evidence>
<dbReference type="GO" id="GO:0008237">
    <property type="term" value="F:metallopeptidase activity"/>
    <property type="evidence" value="ECO:0007669"/>
    <property type="project" value="UniProtKB-KW"/>
</dbReference>
<dbReference type="GO" id="GO:0006508">
    <property type="term" value="P:proteolysis"/>
    <property type="evidence" value="ECO:0007669"/>
    <property type="project" value="UniProtKB-KW"/>
</dbReference>
<organism evidence="9 10">
    <name type="scientific">Chelativorans petroleitrophicus</name>
    <dbReference type="NCBI Taxonomy" id="2975484"/>
    <lineage>
        <taxon>Bacteria</taxon>
        <taxon>Pseudomonadati</taxon>
        <taxon>Pseudomonadota</taxon>
        <taxon>Alphaproteobacteria</taxon>
        <taxon>Hyphomicrobiales</taxon>
        <taxon>Phyllobacteriaceae</taxon>
        <taxon>Chelativorans</taxon>
    </lineage>
</organism>
<gene>
    <name evidence="9" type="primary">mepA</name>
    <name evidence="9" type="ORF">NYR54_07330</name>
</gene>
<dbReference type="EC" id="3.4.-.-" evidence="9"/>
<evidence type="ECO:0000313" key="9">
    <source>
        <dbReference type="EMBL" id="MCT8990105.1"/>
    </source>
</evidence>
<dbReference type="NCBIfam" id="NF006947">
    <property type="entry name" value="PRK09429.1"/>
    <property type="match status" value="1"/>
</dbReference>
<keyword evidence="1" id="KW-0645">Protease</keyword>
<evidence type="ECO:0000256" key="8">
    <source>
        <dbReference type="PIRSR" id="PIRSR018455-2"/>
    </source>
</evidence>
<dbReference type="SUPFAM" id="SSF55166">
    <property type="entry name" value="Hedgehog/DD-peptidase"/>
    <property type="match status" value="1"/>
</dbReference>
<evidence type="ECO:0000313" key="10">
    <source>
        <dbReference type="Proteomes" id="UP001149009"/>
    </source>
</evidence>
<accession>A0A9X2X9E0</accession>
<evidence type="ECO:0000256" key="4">
    <source>
        <dbReference type="ARBA" id="ARBA00022764"/>
    </source>
</evidence>
<keyword evidence="7" id="KW-0482">Metalloprotease</keyword>